<accession>V5FSY6</accession>
<organism evidence="1 2">
    <name type="scientific">Byssochlamys spectabilis (strain No. 5 / NBRC 109023)</name>
    <name type="common">Paecilomyces variotii</name>
    <dbReference type="NCBI Taxonomy" id="1356009"/>
    <lineage>
        <taxon>Eukaryota</taxon>
        <taxon>Fungi</taxon>
        <taxon>Dikarya</taxon>
        <taxon>Ascomycota</taxon>
        <taxon>Pezizomycotina</taxon>
        <taxon>Eurotiomycetes</taxon>
        <taxon>Eurotiomycetidae</taxon>
        <taxon>Eurotiales</taxon>
        <taxon>Thermoascaceae</taxon>
        <taxon>Paecilomyces</taxon>
    </lineage>
</organism>
<name>V5FSY6_BYSSN</name>
<evidence type="ECO:0000313" key="2">
    <source>
        <dbReference type="Proteomes" id="UP000018001"/>
    </source>
</evidence>
<dbReference type="Proteomes" id="UP000018001">
    <property type="component" value="Unassembled WGS sequence"/>
</dbReference>
<evidence type="ECO:0000313" key="1">
    <source>
        <dbReference type="EMBL" id="GAD92806.1"/>
    </source>
</evidence>
<dbReference type="AlphaFoldDB" id="V5FSY6"/>
<protein>
    <submittedName>
        <fullName evidence="1">Uncharacterized protein</fullName>
    </submittedName>
</protein>
<dbReference type="InParanoid" id="V5FSY6"/>
<reference evidence="2" key="1">
    <citation type="journal article" date="2014" name="Genome Announc.">
        <title>Draft genome sequence of the formaldehyde-resistant fungus Byssochlamys spectabilis No. 5 (anamorph Paecilomyces variotii No. 5) (NBRC109023).</title>
        <authorList>
            <person name="Oka T."/>
            <person name="Ekino K."/>
            <person name="Fukuda K."/>
            <person name="Nomura Y."/>
        </authorList>
    </citation>
    <scope>NUCLEOTIDE SEQUENCE [LARGE SCALE GENOMIC DNA]</scope>
    <source>
        <strain evidence="2">No. 5 / NBRC 109023</strain>
    </source>
</reference>
<sequence length="196" mass="20952">MRLHDQGVDEVTTARKPTDSGGFTVLLVRLSNALHPSPAERKKRCNLSLPAARCVGHLLLVAATELASCCPPAALKDPALPLVVSFSASLSGNFLTSWTFALQFRTISLQHDAQLSRIASESSSSATSPKFGPPSALAGLTAQRSRVRWEGPRTETLREAGSIERFPQVLIIILMILIAAQGLEQSSESPVVAGQR</sequence>
<dbReference type="HOGENOM" id="CLU_1390026_0_0_1"/>
<comment type="caution">
    <text evidence="1">The sequence shown here is derived from an EMBL/GenBank/DDBJ whole genome shotgun (WGS) entry which is preliminary data.</text>
</comment>
<proteinExistence type="predicted"/>
<gene>
    <name evidence="1" type="ORF">PVAR5_1402</name>
</gene>
<dbReference type="EMBL" id="BAUL01000038">
    <property type="protein sequence ID" value="GAD92806.1"/>
    <property type="molecule type" value="Genomic_DNA"/>
</dbReference>
<keyword evidence="2" id="KW-1185">Reference proteome</keyword>